<dbReference type="PRINTS" id="PR00038">
    <property type="entry name" value="HTHLUXR"/>
</dbReference>
<organism evidence="7 8">
    <name type="scientific">Novosphingobium aromaticivorans (strain ATCC 700278 / DSM 12444 / CCUG 56034 / CIP 105152 / NBRC 16084 / F199)</name>
    <dbReference type="NCBI Taxonomy" id="279238"/>
    <lineage>
        <taxon>Bacteria</taxon>
        <taxon>Pseudomonadati</taxon>
        <taxon>Pseudomonadota</taxon>
        <taxon>Alphaproteobacteria</taxon>
        <taxon>Sphingomonadales</taxon>
        <taxon>Sphingomonadaceae</taxon>
        <taxon>Novosphingobium</taxon>
    </lineage>
</organism>
<gene>
    <name evidence="7" type="ordered locus">Saro_1614</name>
</gene>
<dbReference type="InterPro" id="IPR000792">
    <property type="entry name" value="Tscrpt_reg_LuxR_C"/>
</dbReference>
<dbReference type="CDD" id="cd06170">
    <property type="entry name" value="LuxR_C_like"/>
    <property type="match status" value="1"/>
</dbReference>
<dbReference type="SMART" id="SM00448">
    <property type="entry name" value="REC"/>
    <property type="match status" value="1"/>
</dbReference>
<dbReference type="Proteomes" id="UP000009134">
    <property type="component" value="Chromosome"/>
</dbReference>
<keyword evidence="3" id="KW-0804">Transcription</keyword>
<reference evidence="8" key="1">
    <citation type="submission" date="2006-01" db="EMBL/GenBank/DDBJ databases">
        <title>Complete sequence of Novosphingobium aromaticivorans DSM 12444.</title>
        <authorList>
            <consortium name="US DOE Joint Genome Institute"/>
            <person name="Copeland A."/>
            <person name="Lucas S."/>
            <person name="Lapidus A."/>
            <person name="Barry K."/>
            <person name="Detter J.C."/>
            <person name="Glavina T."/>
            <person name="Hammon N."/>
            <person name="Israni S."/>
            <person name="Pitluck S."/>
            <person name="Chain P."/>
            <person name="Malfatti S."/>
            <person name="Shin M."/>
            <person name="Vergez L."/>
            <person name="Schmutz J."/>
            <person name="Larimer F."/>
            <person name="Land M."/>
            <person name="Kyrpides N."/>
            <person name="Ivanova N."/>
            <person name="Fredrickson J."/>
            <person name="Balkwill D."/>
            <person name="Romine M.F."/>
            <person name="Richardson P."/>
        </authorList>
    </citation>
    <scope>NUCLEOTIDE SEQUENCE [LARGE SCALE GENOMIC DNA]</scope>
    <source>
        <strain evidence="8">ATCC 700278 / DSM 12444 / CCUG 56034 / CIP 105152 / NBRC 16084 / F199</strain>
    </source>
</reference>
<dbReference type="PROSITE" id="PS50110">
    <property type="entry name" value="RESPONSE_REGULATORY"/>
    <property type="match status" value="1"/>
</dbReference>
<accession>Q2G7W9</accession>
<dbReference type="SUPFAM" id="SSF52172">
    <property type="entry name" value="CheY-like"/>
    <property type="match status" value="1"/>
</dbReference>
<keyword evidence="1" id="KW-0805">Transcription regulation</keyword>
<dbReference type="RefSeq" id="WP_011445264.1">
    <property type="nucleotide sequence ID" value="NC_007794.1"/>
</dbReference>
<dbReference type="STRING" id="279238.Saro_1614"/>
<dbReference type="SUPFAM" id="SSF46894">
    <property type="entry name" value="C-terminal effector domain of the bipartite response regulators"/>
    <property type="match status" value="1"/>
</dbReference>
<dbReference type="eggNOG" id="COG4566">
    <property type="taxonomic scope" value="Bacteria"/>
</dbReference>
<dbReference type="Gene3D" id="1.10.10.10">
    <property type="entry name" value="Winged helix-like DNA-binding domain superfamily/Winged helix DNA-binding domain"/>
    <property type="match status" value="1"/>
</dbReference>
<dbReference type="GO" id="GO:0000160">
    <property type="term" value="P:phosphorelay signal transduction system"/>
    <property type="evidence" value="ECO:0007669"/>
    <property type="project" value="InterPro"/>
</dbReference>
<evidence type="ECO:0000256" key="1">
    <source>
        <dbReference type="ARBA" id="ARBA00023015"/>
    </source>
</evidence>
<feature type="domain" description="Response regulatory" evidence="6">
    <location>
        <begin position="6"/>
        <end position="120"/>
    </location>
</feature>
<sequence>MAEAPIVYVVDDDASVRASIGFTMRSVGRRAICFESGQGLLELAAALPPAVVLLDVGQDGSEGVSVQRELWRRGIDFPVVAMVGNSDTQTAVNAINAGVSDFLLKPFSAQDLIATVIEAERRFRSPERQHARAQEARAMLERLTAPERRVLAAVTSGMPNAEIADELGISIRTVEVHRAMIVRKFEVQSFTSVLRIALGGRVTHCPTAPRPPLHDAVAAGR</sequence>
<evidence type="ECO:0000259" key="5">
    <source>
        <dbReference type="PROSITE" id="PS50043"/>
    </source>
</evidence>
<dbReference type="PANTHER" id="PTHR44688">
    <property type="entry name" value="DNA-BINDING TRANSCRIPTIONAL ACTIVATOR DEVR_DOSR"/>
    <property type="match status" value="1"/>
</dbReference>
<dbReference type="HOGENOM" id="CLU_000445_90_4_5"/>
<dbReference type="EMBL" id="CP000248">
    <property type="protein sequence ID" value="ABD26054.1"/>
    <property type="molecule type" value="Genomic_DNA"/>
</dbReference>
<dbReference type="GO" id="GO:0006355">
    <property type="term" value="P:regulation of DNA-templated transcription"/>
    <property type="evidence" value="ECO:0007669"/>
    <property type="project" value="InterPro"/>
</dbReference>
<dbReference type="SMART" id="SM00421">
    <property type="entry name" value="HTH_LUXR"/>
    <property type="match status" value="1"/>
</dbReference>
<proteinExistence type="predicted"/>
<name>Q2G7W9_NOVAD</name>
<dbReference type="Pfam" id="PF00072">
    <property type="entry name" value="Response_reg"/>
    <property type="match status" value="1"/>
</dbReference>
<dbReference type="PROSITE" id="PS50043">
    <property type="entry name" value="HTH_LUXR_2"/>
    <property type="match status" value="1"/>
</dbReference>
<keyword evidence="4" id="KW-0597">Phosphoprotein</keyword>
<dbReference type="AlphaFoldDB" id="Q2G7W9"/>
<dbReference type="InterPro" id="IPR016032">
    <property type="entry name" value="Sig_transdc_resp-reg_C-effctor"/>
</dbReference>
<protein>
    <submittedName>
        <fullName evidence="7">Two component transcriptional regulator, LuxR family</fullName>
    </submittedName>
</protein>
<evidence type="ECO:0000313" key="7">
    <source>
        <dbReference type="EMBL" id="ABD26054.1"/>
    </source>
</evidence>
<keyword evidence="2" id="KW-0238">DNA-binding</keyword>
<feature type="domain" description="HTH luxR-type" evidence="5">
    <location>
        <begin position="136"/>
        <end position="201"/>
    </location>
</feature>
<evidence type="ECO:0000256" key="4">
    <source>
        <dbReference type="PROSITE-ProRule" id="PRU00169"/>
    </source>
</evidence>
<evidence type="ECO:0000256" key="3">
    <source>
        <dbReference type="ARBA" id="ARBA00023163"/>
    </source>
</evidence>
<evidence type="ECO:0000259" key="6">
    <source>
        <dbReference type="PROSITE" id="PS50110"/>
    </source>
</evidence>
<keyword evidence="8" id="KW-1185">Reference proteome</keyword>
<dbReference type="InterPro" id="IPR001789">
    <property type="entry name" value="Sig_transdc_resp-reg_receiver"/>
</dbReference>
<feature type="modified residue" description="4-aspartylphosphate" evidence="4">
    <location>
        <position position="55"/>
    </location>
</feature>
<dbReference type="KEGG" id="nar:Saro_1614"/>
<dbReference type="GO" id="GO:0003677">
    <property type="term" value="F:DNA binding"/>
    <property type="evidence" value="ECO:0007669"/>
    <property type="project" value="UniProtKB-KW"/>
</dbReference>
<dbReference type="PANTHER" id="PTHR44688:SF16">
    <property type="entry name" value="DNA-BINDING TRANSCRIPTIONAL ACTIVATOR DEVR_DOSR"/>
    <property type="match status" value="1"/>
</dbReference>
<dbReference type="Pfam" id="PF00196">
    <property type="entry name" value="GerE"/>
    <property type="match status" value="1"/>
</dbReference>
<dbReference type="InterPro" id="IPR011006">
    <property type="entry name" value="CheY-like_superfamily"/>
</dbReference>
<evidence type="ECO:0000313" key="8">
    <source>
        <dbReference type="Proteomes" id="UP000009134"/>
    </source>
</evidence>
<dbReference type="InterPro" id="IPR036388">
    <property type="entry name" value="WH-like_DNA-bd_sf"/>
</dbReference>
<dbReference type="Gene3D" id="3.40.50.2300">
    <property type="match status" value="1"/>
</dbReference>
<evidence type="ECO:0000256" key="2">
    <source>
        <dbReference type="ARBA" id="ARBA00023125"/>
    </source>
</evidence>